<organism evidence="2 3">
    <name type="scientific">Collimonas arenae</name>
    <dbReference type="NCBI Taxonomy" id="279058"/>
    <lineage>
        <taxon>Bacteria</taxon>
        <taxon>Pseudomonadati</taxon>
        <taxon>Pseudomonadota</taxon>
        <taxon>Betaproteobacteria</taxon>
        <taxon>Burkholderiales</taxon>
        <taxon>Oxalobacteraceae</taxon>
        <taxon>Collimonas</taxon>
    </lineage>
</organism>
<dbReference type="Pfam" id="PF04185">
    <property type="entry name" value="Phosphoesterase"/>
    <property type="match status" value="1"/>
</dbReference>
<gene>
    <name evidence="2" type="ORF">LT85_1359</name>
</gene>
<keyword evidence="1 2" id="KW-0378">Hydrolase</keyword>
<dbReference type="Gene3D" id="3.40.720.10">
    <property type="entry name" value="Alkaline Phosphatase, subunit A"/>
    <property type="match status" value="1"/>
</dbReference>
<dbReference type="HOGENOM" id="CLU_436606_0_0_4"/>
<protein>
    <submittedName>
        <fullName evidence="2">Putative acid phosphatase</fullName>
        <ecNumber evidence="2">3.1.3.2</ecNumber>
    </submittedName>
</protein>
<dbReference type="STRING" id="279058.LT85_1359"/>
<dbReference type="Proteomes" id="UP000030302">
    <property type="component" value="Chromosome"/>
</dbReference>
<evidence type="ECO:0000313" key="3">
    <source>
        <dbReference type="Proteomes" id="UP000030302"/>
    </source>
</evidence>
<reference evidence="3" key="1">
    <citation type="journal article" date="2014" name="Soil Biol. Biochem.">
        <title>Structure and function of bacterial communities in ageing soils: Insights from the Mendocino ecological staircase.</title>
        <authorList>
            <person name="Uroz S."/>
            <person name="Tech J.J."/>
            <person name="Sawaya N.A."/>
            <person name="Frey-Klett P."/>
            <person name="Leveau J.H.J."/>
        </authorList>
    </citation>
    <scope>NUCLEOTIDE SEQUENCE [LARGE SCALE GENOMIC DNA]</scope>
    <source>
        <strain evidence="3">Cal35</strain>
    </source>
</reference>
<name>A0A0A1FCD1_9BURK</name>
<dbReference type="RefSeq" id="WP_052134781.1">
    <property type="nucleotide sequence ID" value="NZ_CP009962.1"/>
</dbReference>
<keyword evidence="3" id="KW-1185">Reference proteome</keyword>
<dbReference type="GO" id="GO:0003993">
    <property type="term" value="F:acid phosphatase activity"/>
    <property type="evidence" value="ECO:0007669"/>
    <property type="project" value="UniProtKB-EC"/>
</dbReference>
<dbReference type="OrthoDB" id="9770871at2"/>
<dbReference type="PANTHER" id="PTHR31956">
    <property type="entry name" value="NON-SPECIFIC PHOSPHOLIPASE C4-RELATED"/>
    <property type="match status" value="1"/>
</dbReference>
<proteinExistence type="predicted"/>
<dbReference type="EC" id="3.1.3.2" evidence="2"/>
<dbReference type="KEGG" id="care:LT85_1359"/>
<dbReference type="InterPro" id="IPR017850">
    <property type="entry name" value="Alkaline_phosphatase_core_sf"/>
</dbReference>
<sequence length="637" mass="66274">MTYALYRCRLLSSSLRKGDQPRLDYVMSLNNNNFPANFSRRMRILKTALGCLASMALLASAGSVHAAGSGNLIVNGGGETGLCATDWTAVKTVPGWKVLLGNPTLVCYSVASFSTPSSPAAGNAFIADGPYGDSALMQTVDVSSASSTIDTGAVTYSLSGWLGGYTVYAGQAVVTATFLDASGKVLGNPGELSGVTASARGNANAFIAKSNSGAVPAGTRSIAVQLQFINTSSSTNVGYADNLSLTLSTPVTAPALVAPTSTVPAFDHVFFVMMENTDYSQVIGDTTNAPFINSLAQGGTLLTNYSGVYHPSDENYMAVSGGDTFVNGAIYFPNIKVGASHIGDRLEAIGKTWKAYEQGMGTPCNTKNNVDSYYQPDDAPFINYTNISGNPARCAAHLFDTTQLTADLQASATTPNFSWIAADDNADGEASGNGSANSLQVQDGWLKQTLQPIFASPAWTSQRSLLILTWDESSGSAANHVAGIVYGSQGLTGSGALSTASYNHYSAGRTIESALGLSRLTANDTYAQPINDAFTPNATAATSKLSAAMPNVQQGENIALNFSTTLANTNSSNWIGIYAAGNNPGTNNSTLWQYVATQGGVTSFSTSSLPPGTYTAWYLYNGGYTKLAGPATFVVSQ</sequence>
<dbReference type="EMBL" id="CP009962">
    <property type="protein sequence ID" value="AIY40517.1"/>
    <property type="molecule type" value="Genomic_DNA"/>
</dbReference>
<evidence type="ECO:0000256" key="1">
    <source>
        <dbReference type="ARBA" id="ARBA00022801"/>
    </source>
</evidence>
<dbReference type="PANTHER" id="PTHR31956:SF8">
    <property type="entry name" value="ACID PHOSPHATASE PHOA (AFU_ORTHOLOGUE AFUA_1G03570)"/>
    <property type="match status" value="1"/>
</dbReference>
<dbReference type="GO" id="GO:0009395">
    <property type="term" value="P:phospholipid catabolic process"/>
    <property type="evidence" value="ECO:0007669"/>
    <property type="project" value="TreeGrafter"/>
</dbReference>
<evidence type="ECO:0000313" key="2">
    <source>
        <dbReference type="EMBL" id="AIY40517.1"/>
    </source>
</evidence>
<accession>A0A0A1FCD1</accession>
<dbReference type="AlphaFoldDB" id="A0A0A1FCD1"/>
<dbReference type="InterPro" id="IPR007312">
    <property type="entry name" value="Phosphoesterase"/>
</dbReference>